<organism evidence="3 4">
    <name type="scientific">Gimesia chilikensis</name>
    <dbReference type="NCBI Taxonomy" id="2605989"/>
    <lineage>
        <taxon>Bacteria</taxon>
        <taxon>Pseudomonadati</taxon>
        <taxon>Planctomycetota</taxon>
        <taxon>Planctomycetia</taxon>
        <taxon>Planctomycetales</taxon>
        <taxon>Planctomycetaceae</taxon>
        <taxon>Gimesia</taxon>
    </lineage>
</organism>
<feature type="compositionally biased region" description="Basic and acidic residues" evidence="1">
    <location>
        <begin position="36"/>
        <end position="51"/>
    </location>
</feature>
<feature type="signal peptide" evidence="2">
    <location>
        <begin position="1"/>
        <end position="26"/>
    </location>
</feature>
<dbReference type="RefSeq" id="WP_145042227.1">
    <property type="nucleotide sequence ID" value="NZ_CP036347.1"/>
</dbReference>
<keyword evidence="2" id="KW-0732">Signal</keyword>
<dbReference type="EMBL" id="CP036347">
    <property type="protein sequence ID" value="QDU04452.1"/>
    <property type="molecule type" value="Genomic_DNA"/>
</dbReference>
<gene>
    <name evidence="3" type="ORF">V6x_41800</name>
</gene>
<feature type="chain" id="PRO_5021971099" description="Lipoprotein" evidence="2">
    <location>
        <begin position="27"/>
        <end position="163"/>
    </location>
</feature>
<name>A0A517WGT2_9PLAN</name>
<feature type="region of interest" description="Disordered" evidence="1">
    <location>
        <begin position="28"/>
        <end position="51"/>
    </location>
</feature>
<dbReference type="AlphaFoldDB" id="A0A517WGT2"/>
<evidence type="ECO:0008006" key="5">
    <source>
        <dbReference type="Google" id="ProtNLM"/>
    </source>
</evidence>
<accession>A0A517WGT2</accession>
<evidence type="ECO:0000256" key="1">
    <source>
        <dbReference type="SAM" id="MobiDB-lite"/>
    </source>
</evidence>
<evidence type="ECO:0000256" key="2">
    <source>
        <dbReference type="SAM" id="SignalP"/>
    </source>
</evidence>
<dbReference type="Proteomes" id="UP000320722">
    <property type="component" value="Chromosome"/>
</dbReference>
<evidence type="ECO:0000313" key="3">
    <source>
        <dbReference type="EMBL" id="QDU04452.1"/>
    </source>
</evidence>
<evidence type="ECO:0000313" key="4">
    <source>
        <dbReference type="Proteomes" id="UP000320722"/>
    </source>
</evidence>
<reference evidence="3 4" key="1">
    <citation type="submission" date="2019-02" db="EMBL/GenBank/DDBJ databases">
        <title>Deep-cultivation of Planctomycetes and their phenomic and genomic characterization uncovers novel biology.</title>
        <authorList>
            <person name="Wiegand S."/>
            <person name="Jogler M."/>
            <person name="Boedeker C."/>
            <person name="Pinto D."/>
            <person name="Vollmers J."/>
            <person name="Rivas-Marin E."/>
            <person name="Kohn T."/>
            <person name="Peeters S.H."/>
            <person name="Heuer A."/>
            <person name="Rast P."/>
            <person name="Oberbeckmann S."/>
            <person name="Bunk B."/>
            <person name="Jeske O."/>
            <person name="Meyerdierks A."/>
            <person name="Storesund J.E."/>
            <person name="Kallscheuer N."/>
            <person name="Luecker S."/>
            <person name="Lage O.M."/>
            <person name="Pohl T."/>
            <person name="Merkel B.J."/>
            <person name="Hornburger P."/>
            <person name="Mueller R.-W."/>
            <person name="Bruemmer F."/>
            <person name="Labrenz M."/>
            <person name="Spormann A.M."/>
            <person name="Op den Camp H."/>
            <person name="Overmann J."/>
            <person name="Amann R."/>
            <person name="Jetten M.S.M."/>
            <person name="Mascher T."/>
            <person name="Medema M.H."/>
            <person name="Devos D.P."/>
            <person name="Kaster A.-K."/>
            <person name="Ovreas L."/>
            <person name="Rohde M."/>
            <person name="Galperin M.Y."/>
            <person name="Jogler C."/>
        </authorList>
    </citation>
    <scope>NUCLEOTIDE SEQUENCE [LARGE SCALE GENOMIC DNA]</scope>
    <source>
        <strain evidence="3 4">V6</strain>
    </source>
</reference>
<protein>
    <recommendedName>
        <fullName evidence="5">Lipoprotein</fullName>
    </recommendedName>
</protein>
<sequence length="163" mass="17676" precursor="true">MQSSKSTYAVWLLMIFCVAGCSSDPAVDAQTSEHQQSNDHHEHAHSSHKQPEDFASAVMKIQILNEAIRDAFLQGDMQKADPPVHEMGHVLEAVHSLAAKASFSASAQMQINDAVDSLFKSFAAIDEKLHGGTGASYSDVEAEIKPAIELLNKKANELSSKDK</sequence>
<proteinExistence type="predicted"/>